<dbReference type="AlphaFoldDB" id="A0A2V5ICW8"/>
<keyword evidence="8 9" id="KW-0472">Membrane</keyword>
<dbReference type="PANTHER" id="PTHR11048">
    <property type="entry name" value="PRENYLTRANSFERASES"/>
    <property type="match status" value="1"/>
</dbReference>
<evidence type="ECO:0000313" key="11">
    <source>
        <dbReference type="Proteomes" id="UP000248817"/>
    </source>
</evidence>
<comment type="cofactor">
    <cofactor evidence="1">
        <name>Mg(2+)</name>
        <dbReference type="ChEBI" id="CHEBI:18420"/>
    </cofactor>
</comment>
<comment type="pathway">
    <text evidence="3">Secondary metabolite biosynthesis.</text>
</comment>
<evidence type="ECO:0000256" key="9">
    <source>
        <dbReference type="SAM" id="Phobius"/>
    </source>
</evidence>
<evidence type="ECO:0000256" key="1">
    <source>
        <dbReference type="ARBA" id="ARBA00001946"/>
    </source>
</evidence>
<dbReference type="CDD" id="cd13959">
    <property type="entry name" value="PT_UbiA_COQ2"/>
    <property type="match status" value="1"/>
</dbReference>
<dbReference type="Gene3D" id="1.20.120.1780">
    <property type="entry name" value="UbiA prenyltransferase"/>
    <property type="match status" value="1"/>
</dbReference>
<feature type="transmembrane region" description="Helical" evidence="9">
    <location>
        <begin position="146"/>
        <end position="163"/>
    </location>
</feature>
<dbReference type="GO" id="GO:0005743">
    <property type="term" value="C:mitochondrial inner membrane"/>
    <property type="evidence" value="ECO:0007669"/>
    <property type="project" value="TreeGrafter"/>
</dbReference>
<feature type="transmembrane region" description="Helical" evidence="9">
    <location>
        <begin position="226"/>
        <end position="245"/>
    </location>
</feature>
<accession>A0A2V5ICW8</accession>
<dbReference type="InterPro" id="IPR039653">
    <property type="entry name" value="Prenyltransferase"/>
</dbReference>
<name>A0A2V5ICW8_9EURO</name>
<feature type="transmembrane region" description="Helical" evidence="9">
    <location>
        <begin position="283"/>
        <end position="300"/>
    </location>
</feature>
<evidence type="ECO:0000256" key="4">
    <source>
        <dbReference type="ARBA" id="ARBA00005985"/>
    </source>
</evidence>
<keyword evidence="5 10" id="KW-0808">Transferase</keyword>
<reference evidence="10 11" key="1">
    <citation type="submission" date="2018-02" db="EMBL/GenBank/DDBJ databases">
        <title>The genomes of Aspergillus section Nigri reveals drivers in fungal speciation.</title>
        <authorList>
            <consortium name="DOE Joint Genome Institute"/>
            <person name="Vesth T.C."/>
            <person name="Nybo J."/>
            <person name="Theobald S."/>
            <person name="Brandl J."/>
            <person name="Frisvad J.C."/>
            <person name="Nielsen K.F."/>
            <person name="Lyhne E.K."/>
            <person name="Kogle M.E."/>
            <person name="Kuo A."/>
            <person name="Riley R."/>
            <person name="Clum A."/>
            <person name="Nolan M."/>
            <person name="Lipzen A."/>
            <person name="Salamov A."/>
            <person name="Henrissat B."/>
            <person name="Wiebenga A."/>
            <person name="De vries R.P."/>
            <person name="Grigoriev I.V."/>
            <person name="Mortensen U.H."/>
            <person name="Andersen M.R."/>
            <person name="Baker S.E."/>
        </authorList>
    </citation>
    <scope>NUCLEOTIDE SEQUENCE [LARGE SCALE GENOMIC DNA]</scope>
    <source>
        <strain evidence="10 11">CBS 114.80</strain>
    </source>
</reference>
<dbReference type="PANTHER" id="PTHR11048:SF28">
    <property type="entry name" value="4-HYDROXYBENZOATE POLYPRENYLTRANSFERASE, MITOCHONDRIAL"/>
    <property type="match status" value="1"/>
</dbReference>
<keyword evidence="11" id="KW-1185">Reference proteome</keyword>
<dbReference type="Pfam" id="PF01040">
    <property type="entry name" value="UbiA"/>
    <property type="match status" value="1"/>
</dbReference>
<evidence type="ECO:0000256" key="2">
    <source>
        <dbReference type="ARBA" id="ARBA00004141"/>
    </source>
</evidence>
<feature type="transmembrane region" description="Helical" evidence="9">
    <location>
        <begin position="251"/>
        <end position="271"/>
    </location>
</feature>
<evidence type="ECO:0000256" key="3">
    <source>
        <dbReference type="ARBA" id="ARBA00005179"/>
    </source>
</evidence>
<keyword evidence="6 9" id="KW-0812">Transmembrane</keyword>
<comment type="similarity">
    <text evidence="4">Belongs to the UbiA prenyltransferase family.</text>
</comment>
<comment type="subcellular location">
    <subcellularLocation>
        <location evidence="2">Membrane</location>
        <topology evidence="2">Multi-pass membrane protein</topology>
    </subcellularLocation>
</comment>
<protein>
    <submittedName>
        <fullName evidence="10">UbiA prenyltransferase</fullName>
    </submittedName>
</protein>
<dbReference type="GO" id="GO:0006744">
    <property type="term" value="P:ubiquinone biosynthetic process"/>
    <property type="evidence" value="ECO:0007669"/>
    <property type="project" value="TreeGrafter"/>
</dbReference>
<keyword evidence="7 9" id="KW-1133">Transmembrane helix</keyword>
<dbReference type="FunFam" id="1.10.357.140:FF:000008">
    <property type="entry name" value="4-hydroxybenzoate octaprenyltransferase"/>
    <property type="match status" value="1"/>
</dbReference>
<sequence length="305" mass="32945">MSLSSWGSYLDLTRLNHPLDAVVIYLPCATGVVHAAALSYWQTLLLPLVLQCLIGWLPISVLQASCANTINDIFDQDLDRKVSRCRNRPLPRGALSTTQASIFAAVQAVALVLLSSWALHGASSTYPIVAVVCSCIYPLGKRITNYPQVILGAMFAAGFLWGYESTGLRLASQAQMVRISAGSMMGVLCLWVVMLDVIYAFQDVADDPSAGVRSLSVRFQNSSQRLFTVLGILYTTLLLVSAVAASLGQCFAVVAGCATMTLFVNLGWVDVTSRASCRWRYRRGFPLTAGIVFLGLFGIACQRGS</sequence>
<evidence type="ECO:0000256" key="6">
    <source>
        <dbReference type="ARBA" id="ARBA00022692"/>
    </source>
</evidence>
<dbReference type="Proteomes" id="UP000248817">
    <property type="component" value="Unassembled WGS sequence"/>
</dbReference>
<dbReference type="Gene3D" id="1.10.357.140">
    <property type="entry name" value="UbiA prenyltransferase"/>
    <property type="match status" value="1"/>
</dbReference>
<organism evidence="10 11">
    <name type="scientific">Aspergillus indologenus CBS 114.80</name>
    <dbReference type="NCBI Taxonomy" id="1450541"/>
    <lineage>
        <taxon>Eukaryota</taxon>
        <taxon>Fungi</taxon>
        <taxon>Dikarya</taxon>
        <taxon>Ascomycota</taxon>
        <taxon>Pezizomycotina</taxon>
        <taxon>Eurotiomycetes</taxon>
        <taxon>Eurotiomycetidae</taxon>
        <taxon>Eurotiales</taxon>
        <taxon>Aspergillaceae</taxon>
        <taxon>Aspergillus</taxon>
        <taxon>Aspergillus subgen. Circumdati</taxon>
    </lineage>
</organism>
<dbReference type="InterPro" id="IPR044878">
    <property type="entry name" value="UbiA_sf"/>
</dbReference>
<dbReference type="GO" id="GO:0008412">
    <property type="term" value="F:4-hydroxybenzoate polyprenyltransferase activity"/>
    <property type="evidence" value="ECO:0007669"/>
    <property type="project" value="TreeGrafter"/>
</dbReference>
<evidence type="ECO:0000256" key="5">
    <source>
        <dbReference type="ARBA" id="ARBA00022679"/>
    </source>
</evidence>
<gene>
    <name evidence="10" type="ORF">BP00DRAFT_54714</name>
</gene>
<feature type="transmembrane region" description="Helical" evidence="9">
    <location>
        <begin position="183"/>
        <end position="205"/>
    </location>
</feature>
<evidence type="ECO:0000313" key="10">
    <source>
        <dbReference type="EMBL" id="PYI34499.1"/>
    </source>
</evidence>
<proteinExistence type="inferred from homology"/>
<dbReference type="InterPro" id="IPR000537">
    <property type="entry name" value="UbiA_prenyltransferase"/>
</dbReference>
<evidence type="ECO:0000256" key="7">
    <source>
        <dbReference type="ARBA" id="ARBA00022989"/>
    </source>
</evidence>
<evidence type="ECO:0000256" key="8">
    <source>
        <dbReference type="ARBA" id="ARBA00023136"/>
    </source>
</evidence>
<dbReference type="EMBL" id="KZ825475">
    <property type="protein sequence ID" value="PYI34499.1"/>
    <property type="molecule type" value="Genomic_DNA"/>
</dbReference>